<sequence>MATIVLSAAGAAIGGSIGGSVLGLSSVVVGRFAGASLGRVIDQRLMGQGSDVVEQGRTERFRITAAGEGAPIAQVFGRMRVGGHVIWASAFQERVTRSGGGKGSPSRPATDSYSYSVSLAIALCEGEIGGVLRVWADGTEVAPDDLNMRVYTGARDQLADPKIEAVEGAGAVPAYRGTAYVVMEDLALNQFGNRVPQFSFEVLRPSEARGPDRDPVHNVKGVALMPGTGEYALATSPVTVKYGPGESRSLNVNSPSGRSDMETSMTSLQAEIPACEAVSLIVSWFGDDLRAGQCKLRPKVEQTDFDGVEMPWTVSGLLRAAAQTVPEEGGRVVYGGTPADASVMQAIRHMADEGKAVMFYPFILMEQMDGNGRVDPWSGAEDQPRLPWRGRITGAMAPGQDGSPDGTAAAEAEVAAFVGTVRAGDFQIGDGAVVYTGPDEWSYSRFILHYAALCAAAGGVEAFCVGSEMRSLTQLRGAADRFPFVTALRQIAAECRALLGPEVKISYAADWSEYFGYQPQDGSGDRYFHLDPLWADPNIDFIGIDNYMPLSDWREGQNHTDAYWRSIYDLGYLSANVAGGEGYDWFYHSDAARAAQIRTPITDEAHDQPWVWRYKDIRNWWLNPHHERVGGVRRAEPTAWEPGLKPIWFTELGCAAIDKGTNQPNKFLDPKSSESALPHFSNGQRDELIQMQYLRAMYAWWLDSANNPVSDVYEGPMVDMSRGFVWAWDARPYPFFPGNLDLWSDGDNYARGHWISGRMAGRSLASVVAEVCARADVSAVDTSGLHGYLRGYAVSEVDTARGILQPLMLAFGVDAVERDGVLQFRMRGDAREVPVDAAHLVDSDQIDGRLQLTRAADAELAGRVRLRFVETDANFEVAAEETVLPDETTQAVATSDMPLALTRREGRQVLERWLAESRVARDTIRLALPPSHMALGAGDVLRLEAGRFRIDRVEQGPYQMIEAVRTEPGVYDPAEIAEIAPRLSPFVAPVPVEAQFMDLPLMRGDEVPHSPHLAVSAKPWPGSVAVYSSPGEGDFALNTVIAGRATMGVLETPLTAGPVGRWQWRGEVQVRLIGGALQSVGPDALLAGANLAALGDGTPEGWELLQFRDAEPLGDGRYILRVLLRGQFGSDAVMPDAWPVGSRIVLIDSAPEQTVLPAAARGLVRSYRVGPARRPVDDPSYTAFRLAFDGVGLRPFAPAHLRTAREAGGALGIAWTRRTRIGGDSWDGVDVPLGEEVETYVLRIEQGGVVRREVVLSTPYWAYDPAQEAADTGGAPYSVAVAQVSATVGAGYFARRDVAVA</sequence>
<comment type="caution">
    <text evidence="4">The sequence shown here is derived from an EMBL/GenBank/DDBJ whole genome shotgun (WGS) entry which is preliminary data.</text>
</comment>
<dbReference type="EMBL" id="JBHUDD010000152">
    <property type="protein sequence ID" value="MFD1511068.1"/>
    <property type="molecule type" value="Genomic_DNA"/>
</dbReference>
<proteinExistence type="predicted"/>
<dbReference type="Pfam" id="PF23666">
    <property type="entry name" value="Rcc01698_C"/>
    <property type="match status" value="1"/>
</dbReference>
<keyword evidence="5" id="KW-1185">Reference proteome</keyword>
<dbReference type="InterPro" id="IPR056490">
    <property type="entry name" value="Rcc01698_C"/>
</dbReference>
<dbReference type="InterPro" id="IPR025195">
    <property type="entry name" value="GTA_TIM_dom"/>
</dbReference>
<name>A0ABW4EI11_9RHOB</name>
<evidence type="ECO:0000313" key="5">
    <source>
        <dbReference type="Proteomes" id="UP001597186"/>
    </source>
</evidence>
<dbReference type="Pfam" id="PF13550">
    <property type="entry name" value="Phage-tail_3"/>
    <property type="match status" value="1"/>
</dbReference>
<evidence type="ECO:0000259" key="3">
    <source>
        <dbReference type="Pfam" id="PF23666"/>
    </source>
</evidence>
<dbReference type="Gene3D" id="3.20.20.80">
    <property type="entry name" value="Glycosidases"/>
    <property type="match status" value="1"/>
</dbReference>
<keyword evidence="4" id="KW-0378">Hydrolase</keyword>
<reference evidence="5" key="1">
    <citation type="journal article" date="2019" name="Int. J. Syst. Evol. Microbiol.">
        <title>The Global Catalogue of Microorganisms (GCM) 10K type strain sequencing project: providing services to taxonomists for standard genome sequencing and annotation.</title>
        <authorList>
            <consortium name="The Broad Institute Genomics Platform"/>
            <consortium name="The Broad Institute Genome Sequencing Center for Infectious Disease"/>
            <person name="Wu L."/>
            <person name="Ma J."/>
        </authorList>
    </citation>
    <scope>NUCLEOTIDE SEQUENCE [LARGE SCALE GENOMIC DNA]</scope>
    <source>
        <strain evidence="5">CGMCC 1.12477</strain>
    </source>
</reference>
<evidence type="ECO:0000259" key="2">
    <source>
        <dbReference type="Pfam" id="PF13550"/>
    </source>
</evidence>
<dbReference type="InterPro" id="IPR017853">
    <property type="entry name" value="GH"/>
</dbReference>
<feature type="domain" description="Tip attachment protein J" evidence="2">
    <location>
        <begin position="797"/>
        <end position="954"/>
    </location>
</feature>
<evidence type="ECO:0000259" key="1">
    <source>
        <dbReference type="Pfam" id="PF13547"/>
    </source>
</evidence>
<dbReference type="Proteomes" id="UP001597186">
    <property type="component" value="Unassembled WGS sequence"/>
</dbReference>
<dbReference type="InterPro" id="IPR032876">
    <property type="entry name" value="J_dom"/>
</dbReference>
<protein>
    <submittedName>
        <fullName evidence="4">Glycoside hydrolase/phage tail family protein</fullName>
    </submittedName>
</protein>
<feature type="domain" description="Rcc01698-like C-terminal" evidence="3">
    <location>
        <begin position="1045"/>
        <end position="1145"/>
    </location>
</feature>
<dbReference type="CDD" id="cd19607">
    <property type="entry name" value="GTA_TIM-barrel-like"/>
    <property type="match status" value="1"/>
</dbReference>
<gene>
    <name evidence="4" type="ORF">ACFTOW_16930</name>
</gene>
<dbReference type="RefSeq" id="WP_379917887.1">
    <property type="nucleotide sequence ID" value="NZ_JBHUDD010000152.1"/>
</dbReference>
<evidence type="ECO:0000313" key="4">
    <source>
        <dbReference type="EMBL" id="MFD1511068.1"/>
    </source>
</evidence>
<feature type="domain" description="GTA TIM-barrel-like" evidence="1">
    <location>
        <begin position="441"/>
        <end position="737"/>
    </location>
</feature>
<organism evidence="4 5">
    <name type="scientific">Lacimonas salitolerans</name>
    <dbReference type="NCBI Taxonomy" id="1323750"/>
    <lineage>
        <taxon>Bacteria</taxon>
        <taxon>Pseudomonadati</taxon>
        <taxon>Pseudomonadota</taxon>
        <taxon>Alphaproteobacteria</taxon>
        <taxon>Rhodobacterales</taxon>
        <taxon>Paracoccaceae</taxon>
        <taxon>Lacimonas</taxon>
    </lineage>
</organism>
<dbReference type="SUPFAM" id="SSF51445">
    <property type="entry name" value="(Trans)glycosidases"/>
    <property type="match status" value="1"/>
</dbReference>
<dbReference type="GO" id="GO:0016787">
    <property type="term" value="F:hydrolase activity"/>
    <property type="evidence" value="ECO:0007669"/>
    <property type="project" value="UniProtKB-KW"/>
</dbReference>
<accession>A0ABW4EI11</accession>
<dbReference type="Pfam" id="PF13547">
    <property type="entry name" value="GTA_TIM"/>
    <property type="match status" value="1"/>
</dbReference>